<protein>
    <submittedName>
        <fullName evidence="2">Uncharacterized protein</fullName>
    </submittedName>
</protein>
<organism evidence="2 3">
    <name type="scientific">Paraburkholderia silviterrae</name>
    <dbReference type="NCBI Taxonomy" id="2528715"/>
    <lineage>
        <taxon>Bacteria</taxon>
        <taxon>Pseudomonadati</taxon>
        <taxon>Pseudomonadota</taxon>
        <taxon>Betaproteobacteria</taxon>
        <taxon>Burkholderiales</taxon>
        <taxon>Burkholderiaceae</taxon>
        <taxon>Paraburkholderia</taxon>
    </lineage>
</organism>
<evidence type="ECO:0000313" key="3">
    <source>
        <dbReference type="Proteomes" id="UP000295722"/>
    </source>
</evidence>
<name>A0A4R5MF46_9BURK</name>
<dbReference type="EMBL" id="SMRP01000001">
    <property type="protein sequence ID" value="TDG25868.1"/>
    <property type="molecule type" value="Genomic_DNA"/>
</dbReference>
<feature type="coiled-coil region" evidence="1">
    <location>
        <begin position="26"/>
        <end position="53"/>
    </location>
</feature>
<comment type="caution">
    <text evidence="2">The sequence shown here is derived from an EMBL/GenBank/DDBJ whole genome shotgun (WGS) entry which is preliminary data.</text>
</comment>
<dbReference type="AlphaFoldDB" id="A0A4R5MF46"/>
<gene>
    <name evidence="2" type="ORF">EYW47_00410</name>
</gene>
<evidence type="ECO:0000313" key="2">
    <source>
        <dbReference type="EMBL" id="TDG25868.1"/>
    </source>
</evidence>
<proteinExistence type="predicted"/>
<keyword evidence="3" id="KW-1185">Reference proteome</keyword>
<keyword evidence="1" id="KW-0175">Coiled coil</keyword>
<reference evidence="2 3" key="1">
    <citation type="submission" date="2019-03" db="EMBL/GenBank/DDBJ databases">
        <title>Paraburkholderia sp. 4M-K11, isolated from subtropical forest soil.</title>
        <authorList>
            <person name="Gao Z.-H."/>
            <person name="Qiu L.-H."/>
        </authorList>
    </citation>
    <scope>NUCLEOTIDE SEQUENCE [LARGE SCALE GENOMIC DNA]</scope>
    <source>
        <strain evidence="2 3">4M-K11</strain>
    </source>
</reference>
<dbReference type="Proteomes" id="UP000295722">
    <property type="component" value="Unassembled WGS sequence"/>
</dbReference>
<evidence type="ECO:0000256" key="1">
    <source>
        <dbReference type="SAM" id="Coils"/>
    </source>
</evidence>
<sequence length="128" mass="15116">MSRRTDALKQKWEDQLQSDRISAHHVDEVYALCAELENELDEIRSRNSLYQDERVFAVLHEKKYAVLAYDICIDDLRWKWWGRFIADAPAEKDVYDDNGKPQAPYVEEFGKVCVPFKWLQDQGLIKHG</sequence>
<dbReference type="RefSeq" id="WP_133192920.1">
    <property type="nucleotide sequence ID" value="NZ_JBHUCW010000015.1"/>
</dbReference>
<accession>A0A4R5MF46</accession>